<accession>A0A5B7GAI1</accession>
<dbReference type="Proteomes" id="UP000324222">
    <property type="component" value="Unassembled WGS sequence"/>
</dbReference>
<reference evidence="1 2" key="1">
    <citation type="submission" date="2019-05" db="EMBL/GenBank/DDBJ databases">
        <title>Another draft genome of Portunus trituberculatus and its Hox gene families provides insights of decapod evolution.</title>
        <authorList>
            <person name="Jeong J.-H."/>
            <person name="Song I."/>
            <person name="Kim S."/>
            <person name="Choi T."/>
            <person name="Kim D."/>
            <person name="Ryu S."/>
            <person name="Kim W."/>
        </authorList>
    </citation>
    <scope>NUCLEOTIDE SEQUENCE [LARGE SCALE GENOMIC DNA]</scope>
    <source>
        <tissue evidence="1">Muscle</tissue>
    </source>
</reference>
<organism evidence="1 2">
    <name type="scientific">Portunus trituberculatus</name>
    <name type="common">Swimming crab</name>
    <name type="synonym">Neptunus trituberculatus</name>
    <dbReference type="NCBI Taxonomy" id="210409"/>
    <lineage>
        <taxon>Eukaryota</taxon>
        <taxon>Metazoa</taxon>
        <taxon>Ecdysozoa</taxon>
        <taxon>Arthropoda</taxon>
        <taxon>Crustacea</taxon>
        <taxon>Multicrustacea</taxon>
        <taxon>Malacostraca</taxon>
        <taxon>Eumalacostraca</taxon>
        <taxon>Eucarida</taxon>
        <taxon>Decapoda</taxon>
        <taxon>Pleocyemata</taxon>
        <taxon>Brachyura</taxon>
        <taxon>Eubrachyura</taxon>
        <taxon>Portunoidea</taxon>
        <taxon>Portunidae</taxon>
        <taxon>Portuninae</taxon>
        <taxon>Portunus</taxon>
    </lineage>
</organism>
<gene>
    <name evidence="1" type="ORF">E2C01_048193</name>
</gene>
<name>A0A5B7GAI1_PORTR</name>
<evidence type="ECO:0000313" key="2">
    <source>
        <dbReference type="Proteomes" id="UP000324222"/>
    </source>
</evidence>
<protein>
    <submittedName>
        <fullName evidence="1">Uncharacterized protein</fullName>
    </submittedName>
</protein>
<comment type="caution">
    <text evidence="1">The sequence shown here is derived from an EMBL/GenBank/DDBJ whole genome shotgun (WGS) entry which is preliminary data.</text>
</comment>
<evidence type="ECO:0000313" key="1">
    <source>
        <dbReference type="EMBL" id="MPC54283.1"/>
    </source>
</evidence>
<sequence>MWIDEDGMVDIVSDHNLLVMKCLMQGGSDVRVARWDDDVSVYDVEHLNERLVENVQSAAENLIGFVRVSRREYVDHGGMMKLQRPERKKE</sequence>
<proteinExistence type="predicted"/>
<dbReference type="AlphaFoldDB" id="A0A5B7GAI1"/>
<keyword evidence="2" id="KW-1185">Reference proteome</keyword>
<dbReference type="EMBL" id="VSRR010012237">
    <property type="protein sequence ID" value="MPC54283.1"/>
    <property type="molecule type" value="Genomic_DNA"/>
</dbReference>